<keyword evidence="3" id="KW-0540">Nuclease</keyword>
<protein>
    <recommendedName>
        <fullName evidence="10">Type I restriction enzyme endonuclease subunit</fullName>
        <shortName evidence="10">R protein</shortName>
        <ecNumber evidence="10">3.1.21.3</ecNumber>
    </recommendedName>
</protein>
<dbReference type="InterPro" id="IPR055180">
    <property type="entry name" value="HsdR_RecA-like_helicase_dom_2"/>
</dbReference>
<dbReference type="GO" id="GO:0004519">
    <property type="term" value="F:endonuclease activity"/>
    <property type="evidence" value="ECO:0007669"/>
    <property type="project" value="UniProtKB-KW"/>
</dbReference>
<evidence type="ECO:0000259" key="11">
    <source>
        <dbReference type="PROSITE" id="PS51192"/>
    </source>
</evidence>
<evidence type="ECO:0000313" key="12">
    <source>
        <dbReference type="EMBL" id="GAA4295793.1"/>
    </source>
</evidence>
<dbReference type="Pfam" id="PF12008">
    <property type="entry name" value="EcoR124_C"/>
    <property type="match status" value="1"/>
</dbReference>
<comment type="subunit">
    <text evidence="10">The type I restriction/modification system is composed of three polypeptides R, M and S.</text>
</comment>
<dbReference type="InterPro" id="IPR004473">
    <property type="entry name" value="Restrct_endonuc_typeI_HsdR"/>
</dbReference>
<dbReference type="Gene3D" id="1.20.58.910">
    <property type="match status" value="1"/>
</dbReference>
<dbReference type="Gene3D" id="3.90.1570.50">
    <property type="match status" value="1"/>
</dbReference>
<evidence type="ECO:0000256" key="8">
    <source>
        <dbReference type="ARBA" id="ARBA00022840"/>
    </source>
</evidence>
<proteinExistence type="inferred from homology"/>
<reference evidence="13" key="1">
    <citation type="journal article" date="2019" name="Int. J. Syst. Evol. Microbiol.">
        <title>The Global Catalogue of Microorganisms (GCM) 10K type strain sequencing project: providing services to taxonomists for standard genome sequencing and annotation.</title>
        <authorList>
            <consortium name="The Broad Institute Genomics Platform"/>
            <consortium name="The Broad Institute Genome Sequencing Center for Infectious Disease"/>
            <person name="Wu L."/>
            <person name="Ma J."/>
        </authorList>
    </citation>
    <scope>NUCLEOTIDE SEQUENCE [LARGE SCALE GENOMIC DNA]</scope>
    <source>
        <strain evidence="13">JCM 17917</strain>
    </source>
</reference>
<dbReference type="EC" id="3.1.21.3" evidence="10"/>
<dbReference type="InterPro" id="IPR022625">
    <property type="entry name" value="TypeI_RM_Rsu_C"/>
</dbReference>
<evidence type="ECO:0000256" key="9">
    <source>
        <dbReference type="ARBA" id="ARBA00023125"/>
    </source>
</evidence>
<organism evidence="12 13">
    <name type="scientific">Nibribacter koreensis</name>
    <dbReference type="NCBI Taxonomy" id="1084519"/>
    <lineage>
        <taxon>Bacteria</taxon>
        <taxon>Pseudomonadati</taxon>
        <taxon>Bacteroidota</taxon>
        <taxon>Cytophagia</taxon>
        <taxon>Cytophagales</taxon>
        <taxon>Hymenobacteraceae</taxon>
        <taxon>Nibribacter</taxon>
    </lineage>
</organism>
<comment type="caution">
    <text evidence="12">The sequence shown here is derived from an EMBL/GenBank/DDBJ whole genome shotgun (WGS) entry which is preliminary data.</text>
</comment>
<dbReference type="PANTHER" id="PTHR30195:SF16">
    <property type="entry name" value="TYPE I RESTRICTION ENZYME ENDONUCLEASE SUBUNIT"/>
    <property type="match status" value="1"/>
</dbReference>
<keyword evidence="6 12" id="KW-0255">Endonuclease</keyword>
<dbReference type="InterPro" id="IPR040980">
    <property type="entry name" value="SWI2_SNF2"/>
</dbReference>
<gene>
    <name evidence="12" type="ORF">GCM10023183_01950</name>
</gene>
<dbReference type="NCBIfam" id="TIGR00348">
    <property type="entry name" value="hsdR"/>
    <property type="match status" value="1"/>
</dbReference>
<dbReference type="CDD" id="cd22332">
    <property type="entry name" value="HsdR_N"/>
    <property type="match status" value="1"/>
</dbReference>
<dbReference type="Proteomes" id="UP001501844">
    <property type="component" value="Unassembled WGS sequence"/>
</dbReference>
<dbReference type="Gene3D" id="3.40.50.300">
    <property type="entry name" value="P-loop containing nucleotide triphosphate hydrolases"/>
    <property type="match status" value="2"/>
</dbReference>
<dbReference type="InterPro" id="IPR007409">
    <property type="entry name" value="Restrct_endonuc_type1_HsdR_N"/>
</dbReference>
<keyword evidence="13" id="KW-1185">Reference proteome</keyword>
<keyword evidence="9 10" id="KW-0238">DNA-binding</keyword>
<evidence type="ECO:0000256" key="7">
    <source>
        <dbReference type="ARBA" id="ARBA00022801"/>
    </source>
</evidence>
<dbReference type="RefSeq" id="WP_345161420.1">
    <property type="nucleotide sequence ID" value="NZ_BAABGX010000001.1"/>
</dbReference>
<dbReference type="SMART" id="SM00487">
    <property type="entry name" value="DEXDc"/>
    <property type="match status" value="1"/>
</dbReference>
<keyword evidence="7 10" id="KW-0378">Hydrolase</keyword>
<evidence type="ECO:0000256" key="10">
    <source>
        <dbReference type="RuleBase" id="RU364115"/>
    </source>
</evidence>
<evidence type="ECO:0000256" key="4">
    <source>
        <dbReference type="ARBA" id="ARBA00022741"/>
    </source>
</evidence>
<dbReference type="CDD" id="cd18030">
    <property type="entry name" value="DEXHc_RE_I_HsdR"/>
    <property type="match status" value="1"/>
</dbReference>
<evidence type="ECO:0000256" key="5">
    <source>
        <dbReference type="ARBA" id="ARBA00022747"/>
    </source>
</evidence>
<dbReference type="Pfam" id="PF18766">
    <property type="entry name" value="SWI2_SNF2"/>
    <property type="match status" value="1"/>
</dbReference>
<dbReference type="Pfam" id="PF22679">
    <property type="entry name" value="T1R_D3-like"/>
    <property type="match status" value="1"/>
</dbReference>
<evidence type="ECO:0000256" key="6">
    <source>
        <dbReference type="ARBA" id="ARBA00022759"/>
    </source>
</evidence>
<keyword evidence="4 10" id="KW-0547">Nucleotide-binding</keyword>
<dbReference type="InterPro" id="IPR014001">
    <property type="entry name" value="Helicase_ATP-bd"/>
</dbReference>
<dbReference type="EMBL" id="BAABGX010000001">
    <property type="protein sequence ID" value="GAA4295793.1"/>
    <property type="molecule type" value="Genomic_DNA"/>
</dbReference>
<evidence type="ECO:0000256" key="2">
    <source>
        <dbReference type="ARBA" id="ARBA00008598"/>
    </source>
</evidence>
<dbReference type="CDD" id="cd18800">
    <property type="entry name" value="SF2_C_EcoR124I-like"/>
    <property type="match status" value="1"/>
</dbReference>
<keyword evidence="5 10" id="KW-0680">Restriction system</keyword>
<dbReference type="PANTHER" id="PTHR30195">
    <property type="entry name" value="TYPE I SITE-SPECIFIC DEOXYRIBONUCLEASE PROTEIN SUBUNIT M AND R"/>
    <property type="match status" value="1"/>
</dbReference>
<comment type="catalytic activity">
    <reaction evidence="1 10">
        <text>Endonucleolytic cleavage of DNA to give random double-stranded fragments with terminal 5'-phosphates, ATP is simultaneously hydrolyzed.</text>
        <dbReference type="EC" id="3.1.21.3"/>
    </reaction>
</comment>
<feature type="domain" description="Helicase ATP-binding" evidence="11">
    <location>
        <begin position="251"/>
        <end position="416"/>
    </location>
</feature>
<dbReference type="InterPro" id="IPR051268">
    <property type="entry name" value="Type-I_R_enzyme_R_subunit"/>
</dbReference>
<evidence type="ECO:0000256" key="3">
    <source>
        <dbReference type="ARBA" id="ARBA00022722"/>
    </source>
</evidence>
<keyword evidence="8 10" id="KW-0067">ATP-binding</keyword>
<dbReference type="Pfam" id="PF04313">
    <property type="entry name" value="HSDR_N"/>
    <property type="match status" value="1"/>
</dbReference>
<accession>A0ABP8F636</accession>
<evidence type="ECO:0000256" key="1">
    <source>
        <dbReference type="ARBA" id="ARBA00000851"/>
    </source>
</evidence>
<comment type="similarity">
    <text evidence="2 10">Belongs to the HsdR family.</text>
</comment>
<dbReference type="PROSITE" id="PS51192">
    <property type="entry name" value="HELICASE_ATP_BIND_1"/>
    <property type="match status" value="1"/>
</dbReference>
<dbReference type="InterPro" id="IPR027417">
    <property type="entry name" value="P-loop_NTPase"/>
</dbReference>
<comment type="function">
    <text evidence="10">Subunit R is required for both nuclease and ATPase activities, but not for modification.</text>
</comment>
<evidence type="ECO:0000313" key="13">
    <source>
        <dbReference type="Proteomes" id="UP001501844"/>
    </source>
</evidence>
<name>A0ABP8F636_9BACT</name>
<sequence>MGTQPEQVLEDNLVKQLQELGYAFVAIKDETALLKNLKSQLEKHNQVTLTDKEFGRVLNHLNKGVVFDRAKILRDKMQLTKDNGESIYLEFIQQEHWCQNQFQVTHQVSMAGAYKNRYDVTLLVNGLPLVQVELKRRGLELKEAFNQVNRYQRHSFGSSHALFQYVQLFVISNGVNTKYYANNKHQTFKQTFYWANKENKLITQLEAFTKAFLEPCHLSKMLTKYIVLNETHKVLMVLRPYQYYATEAIIDRVKNTDKNGYIWHTTGSGKTLTSFKASQTLMQLPKVNKVVYVVDRKDLDFHTSQEFNSFSAGSVDGTDDTKALVNQLSGNTKLIVTTIQKLNTAISKLRFLPKMEKLQEERIVFIFDECHRSQFGETHNRIKKFFPQAQMFGFTGTPIFAENAVKNELGKRTTKELFDECLHKYLITDAIKDENVLKFSVEYIGRYKEKEGSTTNIDIEVEDIDTKELLESPQRLEKIADYILENHARKTHSRSLTGMFCVSSVDVLIRYYELFKKRKDEGKHNLKIATIFSFTDNEEDKGANGILPDYEEDGLSMAADPAAPYTANSHTREKLDAFITDYNTLFNTKFSTKDSQSFYNYYNDISKRVKKKEIDLLLVVNMYLTGFDSPPLNTLYVDKNLKYHGLIQAYSRTNRLYTEQKSHGNIIVFRNLKQATDDAIALFSNNNAKEDIEAIILEPYEVYVAKFNEACLDLLKIAPTVKSVDSLPSEDEELEFVKAFRELMRLKNVLTTFADFSFEDLSMAEQRFEDYKSKYLDLYDKVKTGTAKEKESILNDVDFELELIHRDEINVAYILKLLAKLNGATPEDQQKQKKAILDMLTGEATLRSKRELIEKFIEENLPHIEDADEVPEAFETFWAQEQQKALAAISQEEKLDPMKLQALLGNYLFTERKPLRDDVIDMVEVKPSLLQRKAVYERVLDKVVGYVDTFINGMGVRV</sequence>
<dbReference type="SUPFAM" id="SSF52540">
    <property type="entry name" value="P-loop containing nucleoside triphosphate hydrolases"/>
    <property type="match status" value="2"/>
</dbReference>